<dbReference type="PANTHER" id="PTHR41339:SF1">
    <property type="entry name" value="SECRETED PROTEIN"/>
    <property type="match status" value="1"/>
</dbReference>
<proteinExistence type="predicted"/>
<organism evidence="2 3">
    <name type="scientific">Aquirufa originis</name>
    <dbReference type="NCBI Taxonomy" id="3096514"/>
    <lineage>
        <taxon>Bacteria</taxon>
        <taxon>Pseudomonadati</taxon>
        <taxon>Bacteroidota</taxon>
        <taxon>Cytophagia</taxon>
        <taxon>Cytophagales</taxon>
        <taxon>Flectobacillaceae</taxon>
        <taxon>Aquirufa</taxon>
    </lineage>
</organism>
<evidence type="ECO:0000256" key="1">
    <source>
        <dbReference type="SAM" id="SignalP"/>
    </source>
</evidence>
<evidence type="ECO:0000313" key="3">
    <source>
        <dbReference type="Proteomes" id="UP001598112"/>
    </source>
</evidence>
<comment type="caution">
    <text evidence="2">The sequence shown here is derived from an EMBL/GenBank/DDBJ whole genome shotgun (WGS) entry which is preliminary data.</text>
</comment>
<feature type="signal peptide" evidence="1">
    <location>
        <begin position="1"/>
        <end position="23"/>
    </location>
</feature>
<protein>
    <submittedName>
        <fullName evidence="2">Ig-like domain repeat protein</fullName>
    </submittedName>
</protein>
<evidence type="ECO:0000313" key="2">
    <source>
        <dbReference type="EMBL" id="MFD3293259.1"/>
    </source>
</evidence>
<accession>A0ABW6D4W2</accession>
<dbReference type="EMBL" id="JBBKXY010000002">
    <property type="protein sequence ID" value="MFD3293259.1"/>
    <property type="molecule type" value="Genomic_DNA"/>
</dbReference>
<keyword evidence="3" id="KW-1185">Reference proteome</keyword>
<gene>
    <name evidence="2" type="ORF">SKC35_06135</name>
</gene>
<reference evidence="2 3" key="1">
    <citation type="submission" date="2024-03" db="EMBL/GenBank/DDBJ databases">
        <title>Aquirufa genome sequencing.</title>
        <authorList>
            <person name="Pitt A."/>
            <person name="Hahn M.W."/>
        </authorList>
    </citation>
    <scope>NUCLEOTIDE SEQUENCE [LARGE SCALE GENOMIC DNA]</scope>
    <source>
        <strain evidence="2 3">KTFRIE-69F</strain>
    </source>
</reference>
<name>A0ABW6D4W2_9BACT</name>
<dbReference type="Proteomes" id="UP001598112">
    <property type="component" value="Unassembled WGS sequence"/>
</dbReference>
<keyword evidence="1" id="KW-0732">Signal</keyword>
<sequence>MKLFTNKLIKLMAILSVVSLAFSSCQKEEEVFPLPTVTSSGELSGIAGASVTVSATISAPAGLKSITVLKNGAAFETKVLAGEKSYTYTSTYTIETLAAGSKVNFTIQATDNKSQISALVPVVVTVTATPPKQIVTVTGVIEGNVTWTANKIYKLSGFVRVGEEATFGTVTKVGNLTIEPGTVIIGERATKGALIVQRGSKITAIGTAAAPIVFTSERDPGTREPGDWGGLVICGQAPNNLPNTQASRELEGGYGAFHGGTDAADNSGTLKYVRLEYAGIPINPNQEVNSLTMGSVGSGTTIDYVQASYGLDDSFEWFGGTVNAKHLIAYKGLDDDFDTDNGYSGYVQFGVGIRGSAIADQSGSNGFESDNDAAGSQNTPFTSAVFANMSIIGAKGVVGTAIDPLFQHGAQLRRSTKQKLYNTVITGYPYGVYIDGRNGIARANAAAGDIDLGNVILAGVEGWGTNGFGLGWSVNVAPKGVPVPGYDNMTSLNNGTTTGLTAFTIGTAVPQDWFLSLTGNKILATTGNTGLSTTLWAAGRPTFTLTAGTTETLIGANLKSGLPAFFEATDYVGAFKSTDWTAGWAEFAPQAVVYIK</sequence>
<feature type="chain" id="PRO_5046519888" evidence="1">
    <location>
        <begin position="24"/>
        <end position="596"/>
    </location>
</feature>
<dbReference type="PANTHER" id="PTHR41339">
    <property type="entry name" value="LIPL48"/>
    <property type="match status" value="1"/>
</dbReference>
<dbReference type="PROSITE" id="PS51257">
    <property type="entry name" value="PROKAR_LIPOPROTEIN"/>
    <property type="match status" value="1"/>
</dbReference>
<dbReference type="RefSeq" id="WP_377978523.1">
    <property type="nucleotide sequence ID" value="NZ_JBBKXY010000002.1"/>
</dbReference>